<evidence type="ECO:0000313" key="1">
    <source>
        <dbReference type="EMBL" id="RLN53333.1"/>
    </source>
</evidence>
<dbReference type="EMBL" id="MBAD02001591">
    <property type="protein sequence ID" value="RLN53333.1"/>
    <property type="molecule type" value="Genomic_DNA"/>
</dbReference>
<proteinExistence type="predicted"/>
<dbReference type="AlphaFoldDB" id="A0A3F2RSC7"/>
<sequence length="322" mass="36187">MAPAAVYTAANGKTRVQLRGFERVHTVVDESSTKLAHVMVVKGPVETLILHLPTALMHTYNLHPRMRALEVMDAFHGAEIQPLITVDDISTRRLLRIRPTNAEEEASGSWKHHVQVECDVCVNRFEDFASFVEVWIDEKNDMARFFLFSDHYMCDGISGATILNDTLERGATCQPVLRGNVQKFAPLLAARNNQKDFAVPPAANSTSALFADGDPGCMRKALARCRKECVSFKGVQIVVVLLAFYCVRSGQEQRGRFNPFRIVMDIDYSMRQHVLHPVEKTLMGTFEATSGVEWLITEGVRHVDNSFLGPYRSCWTGDRCQP</sequence>
<evidence type="ECO:0000313" key="3">
    <source>
        <dbReference type="Proteomes" id="UP000277300"/>
    </source>
</evidence>
<gene>
    <name evidence="1" type="ORF">BBJ29_000434</name>
    <name evidence="2" type="ORF">BBP00_00004249</name>
</gene>
<name>A0A3F2RSC7_9STRA</name>
<evidence type="ECO:0000313" key="2">
    <source>
        <dbReference type="EMBL" id="RLN63324.1"/>
    </source>
</evidence>
<dbReference type="PANTHER" id="PTHR28037">
    <property type="entry name" value="ALCOHOL O-ACETYLTRANSFERASE 1-RELATED"/>
    <property type="match status" value="1"/>
</dbReference>
<dbReference type="Proteomes" id="UP000277300">
    <property type="component" value="Unassembled WGS sequence"/>
</dbReference>
<dbReference type="Proteomes" id="UP000284657">
    <property type="component" value="Unassembled WGS sequence"/>
</dbReference>
<evidence type="ECO:0000313" key="4">
    <source>
        <dbReference type="Proteomes" id="UP000284657"/>
    </source>
</evidence>
<reference evidence="3 4" key="1">
    <citation type="submission" date="2018-07" db="EMBL/GenBank/DDBJ databases">
        <title>Genome sequencing of oomycete isolates from Chile give support for New Zealand origin for Phytophthora kernoviae and make available the first Nothophytophthora sp. genome.</title>
        <authorList>
            <person name="Studholme D.J."/>
            <person name="Sanfuentes E."/>
            <person name="Panda P."/>
            <person name="Hill R."/>
            <person name="Sambles C."/>
            <person name="Grant M."/>
            <person name="Williams N.M."/>
            <person name="Mcdougal R.L."/>
        </authorList>
    </citation>
    <scope>NUCLEOTIDE SEQUENCE [LARGE SCALE GENOMIC DNA]</scope>
    <source>
        <strain evidence="2">Chile6</strain>
        <strain evidence="1">Chile7</strain>
    </source>
</reference>
<organism evidence="2 3">
    <name type="scientific">Phytophthora kernoviae</name>
    <dbReference type="NCBI Taxonomy" id="325452"/>
    <lineage>
        <taxon>Eukaryota</taxon>
        <taxon>Sar</taxon>
        <taxon>Stramenopiles</taxon>
        <taxon>Oomycota</taxon>
        <taxon>Peronosporomycetes</taxon>
        <taxon>Peronosporales</taxon>
        <taxon>Peronosporaceae</taxon>
        <taxon>Phytophthora</taxon>
    </lineage>
</organism>
<protein>
    <recommendedName>
        <fullName evidence="5">Condensation domain-containing protein</fullName>
    </recommendedName>
</protein>
<accession>A0A3F2RSC7</accession>
<dbReference type="OrthoDB" id="10016361at2759"/>
<evidence type="ECO:0008006" key="5">
    <source>
        <dbReference type="Google" id="ProtNLM"/>
    </source>
</evidence>
<dbReference type="EMBL" id="MBDO02000099">
    <property type="protein sequence ID" value="RLN63324.1"/>
    <property type="molecule type" value="Genomic_DNA"/>
</dbReference>
<comment type="caution">
    <text evidence="2">The sequence shown here is derived from an EMBL/GenBank/DDBJ whole genome shotgun (WGS) entry which is preliminary data.</text>
</comment>
<dbReference type="InterPro" id="IPR052058">
    <property type="entry name" value="Alcohol_O-acetyltransferase"/>
</dbReference>
<dbReference type="PANTHER" id="PTHR28037:SF1">
    <property type="entry name" value="ALCOHOL O-ACETYLTRANSFERASE 1-RELATED"/>
    <property type="match status" value="1"/>
</dbReference>